<evidence type="ECO:0000313" key="2">
    <source>
        <dbReference type="Proteomes" id="UP000663832"/>
    </source>
</evidence>
<comment type="caution">
    <text evidence="1">The sequence shown here is derived from an EMBL/GenBank/DDBJ whole genome shotgun (WGS) entry which is preliminary data.</text>
</comment>
<dbReference type="OrthoDB" id="10181316at2759"/>
<protein>
    <submittedName>
        <fullName evidence="1">Uncharacterized protein</fullName>
    </submittedName>
</protein>
<dbReference type="EMBL" id="CAJNOM010000017">
    <property type="protein sequence ID" value="CAF0807834.1"/>
    <property type="molecule type" value="Genomic_DNA"/>
</dbReference>
<organism evidence="1 2">
    <name type="scientific">Adineta steineri</name>
    <dbReference type="NCBI Taxonomy" id="433720"/>
    <lineage>
        <taxon>Eukaryota</taxon>
        <taxon>Metazoa</taxon>
        <taxon>Spiralia</taxon>
        <taxon>Gnathifera</taxon>
        <taxon>Rotifera</taxon>
        <taxon>Eurotatoria</taxon>
        <taxon>Bdelloidea</taxon>
        <taxon>Adinetida</taxon>
        <taxon>Adinetidae</taxon>
        <taxon>Adineta</taxon>
    </lineage>
</organism>
<keyword evidence="2" id="KW-1185">Reference proteome</keyword>
<accession>A0A813TG77</accession>
<evidence type="ECO:0000313" key="1">
    <source>
        <dbReference type="EMBL" id="CAF0807834.1"/>
    </source>
</evidence>
<reference evidence="1" key="1">
    <citation type="submission" date="2021-02" db="EMBL/GenBank/DDBJ databases">
        <authorList>
            <person name="Nowell W R."/>
        </authorList>
    </citation>
    <scope>NUCLEOTIDE SEQUENCE</scope>
</reference>
<dbReference type="Proteomes" id="UP000663832">
    <property type="component" value="Unassembled WGS sequence"/>
</dbReference>
<name>A0A813TG77_9BILA</name>
<sequence length="77" mass="7936">MKKIILTALAATITGIILGVAVGVPMVVKMNQNEIATNSAPLFVTATLINTTSSTTVLTVTNVSSSSTTGKIYLILI</sequence>
<dbReference type="AlphaFoldDB" id="A0A813TG77"/>
<gene>
    <name evidence="1" type="ORF">QVE165_LOCUS4573</name>
</gene>
<proteinExistence type="predicted"/>